<accession>A0AA36JCR1</accession>
<sequence length="473" mass="53749">MAEADQVDEISEEDVAGLSLCLQTLHRQHDALLQRLDFQDDLLTKLAGGHGRRHYGHQPLEHSSQMIRPFPEYPESIAEEGELSISRPASSQLRPSESLAAFLRPFKAKLFKSYTYQDNKMKREARSREVVSKQAVPAELTTSQRSKHLLHCVNHPGFDVFYTFVVVANAIFVAVDVELGLRDQDGPSPWMEVMQLSFTILFGVELALRLGTGGVRQLWSGDWMWVWLDVTIVASSVWETMVRFSLANDSVQNISGTSSLKAFRLIRVTRMLKTVQLVRVFRYVIALRTLVHSVVHTLKALLWAMLLLLLIVYVFAVLFAQTVHDYQLDSNNPPLPERESDVAHRYFGSLPETMLALFMSIAGGVSWEEPISCLKLISTYWTLLFVFFIAFTTFAVLNVLTAVFCQSAIEAAQKDHTTVVQNMLDNKEHWSHHFRHVRGEDELPTSARLLRRLPSSDYRPRRDGGEGGQSLYE</sequence>
<feature type="domain" description="Ion transport" evidence="6">
    <location>
        <begin position="156"/>
        <end position="405"/>
    </location>
</feature>
<dbReference type="GO" id="GO:0005248">
    <property type="term" value="F:voltage-gated sodium channel activity"/>
    <property type="evidence" value="ECO:0007669"/>
    <property type="project" value="TreeGrafter"/>
</dbReference>
<dbReference type="InterPro" id="IPR005821">
    <property type="entry name" value="Ion_trans_dom"/>
</dbReference>
<evidence type="ECO:0000259" key="6">
    <source>
        <dbReference type="Pfam" id="PF00520"/>
    </source>
</evidence>
<dbReference type="SUPFAM" id="SSF81324">
    <property type="entry name" value="Voltage-gated potassium channels"/>
    <property type="match status" value="1"/>
</dbReference>
<evidence type="ECO:0000256" key="4">
    <source>
        <dbReference type="ARBA" id="ARBA00023136"/>
    </source>
</evidence>
<keyword evidence="4 5" id="KW-0472">Membrane</keyword>
<evidence type="ECO:0000313" key="8">
    <source>
        <dbReference type="Proteomes" id="UP001178507"/>
    </source>
</evidence>
<dbReference type="Gene3D" id="1.10.287.70">
    <property type="match status" value="1"/>
</dbReference>
<evidence type="ECO:0000256" key="3">
    <source>
        <dbReference type="ARBA" id="ARBA00022989"/>
    </source>
</evidence>
<dbReference type="Gene3D" id="1.20.120.350">
    <property type="entry name" value="Voltage-gated potassium channels. Chain C"/>
    <property type="match status" value="1"/>
</dbReference>
<dbReference type="PANTHER" id="PTHR10037:SF62">
    <property type="entry name" value="SODIUM CHANNEL PROTEIN 60E"/>
    <property type="match status" value="1"/>
</dbReference>
<keyword evidence="3 5" id="KW-1133">Transmembrane helix</keyword>
<dbReference type="AlphaFoldDB" id="A0AA36JCR1"/>
<evidence type="ECO:0000256" key="5">
    <source>
        <dbReference type="SAM" id="Phobius"/>
    </source>
</evidence>
<evidence type="ECO:0000256" key="2">
    <source>
        <dbReference type="ARBA" id="ARBA00022692"/>
    </source>
</evidence>
<reference evidence="7" key="1">
    <citation type="submission" date="2023-08" db="EMBL/GenBank/DDBJ databases">
        <authorList>
            <person name="Chen Y."/>
            <person name="Shah S."/>
            <person name="Dougan E. K."/>
            <person name="Thang M."/>
            <person name="Chan C."/>
        </authorList>
    </citation>
    <scope>NUCLEOTIDE SEQUENCE</scope>
</reference>
<protein>
    <recommendedName>
        <fullName evidence="6">Ion transport domain-containing protein</fullName>
    </recommendedName>
</protein>
<feature type="transmembrane region" description="Helical" evidence="5">
    <location>
        <begin position="300"/>
        <end position="323"/>
    </location>
</feature>
<keyword evidence="8" id="KW-1185">Reference proteome</keyword>
<dbReference type="InterPro" id="IPR043203">
    <property type="entry name" value="VGCC_Ca_Na"/>
</dbReference>
<organism evidence="7 8">
    <name type="scientific">Effrenium voratum</name>
    <dbReference type="NCBI Taxonomy" id="2562239"/>
    <lineage>
        <taxon>Eukaryota</taxon>
        <taxon>Sar</taxon>
        <taxon>Alveolata</taxon>
        <taxon>Dinophyceae</taxon>
        <taxon>Suessiales</taxon>
        <taxon>Symbiodiniaceae</taxon>
        <taxon>Effrenium</taxon>
    </lineage>
</organism>
<comment type="subcellular location">
    <subcellularLocation>
        <location evidence="1">Membrane</location>
        <topology evidence="1">Multi-pass membrane protein</topology>
    </subcellularLocation>
</comment>
<dbReference type="Proteomes" id="UP001178507">
    <property type="component" value="Unassembled WGS sequence"/>
</dbReference>
<dbReference type="InterPro" id="IPR027359">
    <property type="entry name" value="Volt_channel_dom_sf"/>
</dbReference>
<dbReference type="GO" id="GO:0001518">
    <property type="term" value="C:voltage-gated sodium channel complex"/>
    <property type="evidence" value="ECO:0007669"/>
    <property type="project" value="TreeGrafter"/>
</dbReference>
<name>A0AA36JCR1_9DINO</name>
<evidence type="ECO:0000313" key="7">
    <source>
        <dbReference type="EMBL" id="CAJ1402915.1"/>
    </source>
</evidence>
<gene>
    <name evidence="7" type="ORF">EVOR1521_LOCUS25695</name>
</gene>
<dbReference type="Pfam" id="PF00520">
    <property type="entry name" value="Ion_trans"/>
    <property type="match status" value="1"/>
</dbReference>
<dbReference type="EMBL" id="CAUJNA010003472">
    <property type="protein sequence ID" value="CAJ1402915.1"/>
    <property type="molecule type" value="Genomic_DNA"/>
</dbReference>
<feature type="transmembrane region" description="Helical" evidence="5">
    <location>
        <begin position="379"/>
        <end position="404"/>
    </location>
</feature>
<evidence type="ECO:0000256" key="1">
    <source>
        <dbReference type="ARBA" id="ARBA00004141"/>
    </source>
</evidence>
<keyword evidence="2 5" id="KW-0812">Transmembrane</keyword>
<dbReference type="PANTHER" id="PTHR10037">
    <property type="entry name" value="VOLTAGE-GATED CATION CHANNEL CALCIUM AND SODIUM"/>
    <property type="match status" value="1"/>
</dbReference>
<proteinExistence type="predicted"/>
<comment type="caution">
    <text evidence="7">The sequence shown here is derived from an EMBL/GenBank/DDBJ whole genome shotgun (WGS) entry which is preliminary data.</text>
</comment>